<keyword evidence="3" id="KW-1185">Reference proteome</keyword>
<evidence type="ECO:0000313" key="2">
    <source>
        <dbReference type="EMBL" id="KAF6029140.1"/>
    </source>
</evidence>
<dbReference type="EMBL" id="VXIV02001852">
    <property type="protein sequence ID" value="KAF6029140.1"/>
    <property type="molecule type" value="Genomic_DNA"/>
</dbReference>
<evidence type="ECO:0000256" key="1">
    <source>
        <dbReference type="SAM" id="MobiDB-lite"/>
    </source>
</evidence>
<evidence type="ECO:0000313" key="3">
    <source>
        <dbReference type="Proteomes" id="UP000593567"/>
    </source>
</evidence>
<protein>
    <submittedName>
        <fullName evidence="2">Uncharacterized protein</fullName>
    </submittedName>
</protein>
<comment type="caution">
    <text evidence="2">The sequence shown here is derived from an EMBL/GenBank/DDBJ whole genome shotgun (WGS) entry which is preliminary data.</text>
</comment>
<dbReference type="Proteomes" id="UP000593567">
    <property type="component" value="Unassembled WGS sequence"/>
</dbReference>
<proteinExistence type="predicted"/>
<reference evidence="2" key="1">
    <citation type="submission" date="2020-06" db="EMBL/GenBank/DDBJ databases">
        <title>Draft genome of Bugula neritina, a colonial animal packing powerful symbionts and potential medicines.</title>
        <authorList>
            <person name="Rayko M."/>
        </authorList>
    </citation>
    <scope>NUCLEOTIDE SEQUENCE [LARGE SCALE GENOMIC DNA]</scope>
    <source>
        <strain evidence="2">Kwan_BN1</strain>
    </source>
</reference>
<dbReference type="AlphaFoldDB" id="A0A7J7JS19"/>
<accession>A0A7J7JS19</accession>
<organism evidence="2 3">
    <name type="scientific">Bugula neritina</name>
    <name type="common">Brown bryozoan</name>
    <name type="synonym">Sertularia neritina</name>
    <dbReference type="NCBI Taxonomy" id="10212"/>
    <lineage>
        <taxon>Eukaryota</taxon>
        <taxon>Metazoa</taxon>
        <taxon>Spiralia</taxon>
        <taxon>Lophotrochozoa</taxon>
        <taxon>Bryozoa</taxon>
        <taxon>Gymnolaemata</taxon>
        <taxon>Cheilostomatida</taxon>
        <taxon>Flustrina</taxon>
        <taxon>Buguloidea</taxon>
        <taxon>Bugulidae</taxon>
        <taxon>Bugula</taxon>
    </lineage>
</organism>
<name>A0A7J7JS19_BUGNE</name>
<sequence>MFMYNSNCTFYYYSNPPVHCDTIPKLNLNQWRDGSAHHRPAPHNRPRPRATRNPFSFRSFNFNLPPMNPRSNFFSANY</sequence>
<gene>
    <name evidence="2" type="ORF">EB796_012537</name>
</gene>
<feature type="compositionally biased region" description="Basic residues" evidence="1">
    <location>
        <begin position="37"/>
        <end position="50"/>
    </location>
</feature>
<feature type="region of interest" description="Disordered" evidence="1">
    <location>
        <begin position="32"/>
        <end position="51"/>
    </location>
</feature>